<dbReference type="Proteomes" id="UP000631473">
    <property type="component" value="Unassembled WGS sequence"/>
</dbReference>
<name>A0A927HHX3_KLEPN</name>
<organism evidence="1 2">
    <name type="scientific">Klebsiella pneumoniae</name>
    <dbReference type="NCBI Taxonomy" id="573"/>
    <lineage>
        <taxon>Bacteria</taxon>
        <taxon>Pseudomonadati</taxon>
        <taxon>Pseudomonadota</taxon>
        <taxon>Gammaproteobacteria</taxon>
        <taxon>Enterobacterales</taxon>
        <taxon>Enterobacteriaceae</taxon>
        <taxon>Klebsiella/Raoultella group</taxon>
        <taxon>Klebsiella</taxon>
        <taxon>Klebsiella pneumoniae complex</taxon>
    </lineage>
</organism>
<reference evidence="1" key="1">
    <citation type="submission" date="2020-07" db="EMBL/GenBank/DDBJ databases">
        <title>Clinical and genomic characterization of carbapenemase-producing Enterobacterales causing secondary infections during the COVID-19 crisis at a New York City hospital.</title>
        <authorList>
            <person name="Gomez-Simmonds A."/>
            <person name="Annavajhala M.K."/>
            <person name="Uhlemann A.-C."/>
        </authorList>
    </citation>
    <scope>NUCLEOTIDE SEQUENCE</scope>
    <source>
        <strain evidence="1">NK1597</strain>
    </source>
</reference>
<comment type="caution">
    <text evidence="1">The sequence shown here is derived from an EMBL/GenBank/DDBJ whole genome shotgun (WGS) entry which is preliminary data.</text>
</comment>
<evidence type="ECO:0000313" key="2">
    <source>
        <dbReference type="Proteomes" id="UP000631473"/>
    </source>
</evidence>
<protein>
    <submittedName>
        <fullName evidence="1">Uncharacterized protein</fullName>
    </submittedName>
</protein>
<proteinExistence type="predicted"/>
<dbReference type="EMBL" id="JACXTI010000002">
    <property type="protein sequence ID" value="MBD3701198.1"/>
    <property type="molecule type" value="Genomic_DNA"/>
</dbReference>
<dbReference type="AlphaFoldDB" id="A0A927HHX3"/>
<evidence type="ECO:0000313" key="1">
    <source>
        <dbReference type="EMBL" id="MBD3701198.1"/>
    </source>
</evidence>
<gene>
    <name evidence="1" type="ORF">IE991_19590</name>
</gene>
<sequence>MATPIAPAPAPPITTVGISAIDLTRNHALELLVFSLDIITFLSLKITVFVADKTSECRAGTDTIALLNRLASGPARQVG</sequence>
<accession>A0A927HHX3</accession>